<proteinExistence type="predicted"/>
<dbReference type="EMBL" id="JAIZAY010000270">
    <property type="protein sequence ID" value="KAJ8018596.1"/>
    <property type="molecule type" value="Genomic_DNA"/>
</dbReference>
<accession>A0A9Q0YBV2</accession>
<evidence type="ECO:0000256" key="1">
    <source>
        <dbReference type="SAM" id="SignalP"/>
    </source>
</evidence>
<dbReference type="Proteomes" id="UP001152320">
    <property type="component" value="Unassembled WGS sequence"/>
</dbReference>
<name>A0A9Q0YBV2_HOLLE</name>
<evidence type="ECO:0008006" key="4">
    <source>
        <dbReference type="Google" id="ProtNLM"/>
    </source>
</evidence>
<organism evidence="2 3">
    <name type="scientific">Holothuria leucospilota</name>
    <name type="common">Black long sea cucumber</name>
    <name type="synonym">Mertensiothuria leucospilota</name>
    <dbReference type="NCBI Taxonomy" id="206669"/>
    <lineage>
        <taxon>Eukaryota</taxon>
        <taxon>Metazoa</taxon>
        <taxon>Echinodermata</taxon>
        <taxon>Eleutherozoa</taxon>
        <taxon>Echinozoa</taxon>
        <taxon>Holothuroidea</taxon>
        <taxon>Aspidochirotacea</taxon>
        <taxon>Aspidochirotida</taxon>
        <taxon>Holothuriidae</taxon>
        <taxon>Holothuria</taxon>
    </lineage>
</organism>
<evidence type="ECO:0000313" key="2">
    <source>
        <dbReference type="EMBL" id="KAJ8018596.1"/>
    </source>
</evidence>
<comment type="caution">
    <text evidence="2">The sequence shown here is derived from an EMBL/GenBank/DDBJ whole genome shotgun (WGS) entry which is preliminary data.</text>
</comment>
<sequence>MRCVHCVCKCVLGLLDLWMFTCCHGDAGVYGHFGGCNEIYGVWLPSRESCLAGLVMAEADKTVGIGSSGQCYTDMAWWAISACHTRC</sequence>
<dbReference type="AlphaFoldDB" id="A0A9Q0YBV2"/>
<gene>
    <name evidence="2" type="ORF">HOLleu_43327</name>
</gene>
<keyword evidence="1" id="KW-0732">Signal</keyword>
<keyword evidence="3" id="KW-1185">Reference proteome</keyword>
<reference evidence="2" key="1">
    <citation type="submission" date="2021-10" db="EMBL/GenBank/DDBJ databases">
        <title>Tropical sea cucumber genome reveals ecological adaptation and Cuvierian tubules defense mechanism.</title>
        <authorList>
            <person name="Chen T."/>
        </authorList>
    </citation>
    <scope>NUCLEOTIDE SEQUENCE</scope>
    <source>
        <strain evidence="2">Nanhai2018</strain>
        <tissue evidence="2">Muscle</tissue>
    </source>
</reference>
<protein>
    <recommendedName>
        <fullName evidence="4">Secreted protein</fullName>
    </recommendedName>
</protein>
<evidence type="ECO:0000313" key="3">
    <source>
        <dbReference type="Proteomes" id="UP001152320"/>
    </source>
</evidence>
<feature type="signal peptide" evidence="1">
    <location>
        <begin position="1"/>
        <end position="25"/>
    </location>
</feature>
<feature type="chain" id="PRO_5040250454" description="Secreted protein" evidence="1">
    <location>
        <begin position="26"/>
        <end position="87"/>
    </location>
</feature>